<evidence type="ECO:0000256" key="1">
    <source>
        <dbReference type="SAM" id="MobiDB-lite"/>
    </source>
</evidence>
<feature type="compositionally biased region" description="Basic and acidic residues" evidence="1">
    <location>
        <begin position="411"/>
        <end position="422"/>
    </location>
</feature>
<feature type="compositionally biased region" description="Low complexity" evidence="1">
    <location>
        <begin position="521"/>
        <end position="530"/>
    </location>
</feature>
<keyword evidence="2" id="KW-1133">Transmembrane helix</keyword>
<reference evidence="3" key="1">
    <citation type="submission" date="2021-01" db="EMBL/GenBank/DDBJ databases">
        <authorList>
            <person name="Corre E."/>
            <person name="Pelletier E."/>
            <person name="Niang G."/>
            <person name="Scheremetjew M."/>
            <person name="Finn R."/>
            <person name="Kale V."/>
            <person name="Holt S."/>
            <person name="Cochrane G."/>
            <person name="Meng A."/>
            <person name="Brown T."/>
            <person name="Cohen L."/>
        </authorList>
    </citation>
    <scope>NUCLEOTIDE SEQUENCE</scope>
    <source>
        <strain evidence="3">CCMP219</strain>
    </source>
</reference>
<feature type="transmembrane region" description="Helical" evidence="2">
    <location>
        <begin position="32"/>
        <end position="55"/>
    </location>
</feature>
<feature type="region of interest" description="Disordered" evidence="1">
    <location>
        <begin position="722"/>
        <end position="781"/>
    </location>
</feature>
<gene>
    <name evidence="3" type="ORF">CEUR00632_LOCUS576</name>
</gene>
<evidence type="ECO:0000313" key="3">
    <source>
        <dbReference type="EMBL" id="CAD8280541.1"/>
    </source>
</evidence>
<dbReference type="EMBL" id="HBEC01001239">
    <property type="protein sequence ID" value="CAD8280541.1"/>
    <property type="molecule type" value="Transcribed_RNA"/>
</dbReference>
<proteinExistence type="predicted"/>
<feature type="compositionally biased region" description="Low complexity" evidence="1">
    <location>
        <begin position="722"/>
        <end position="740"/>
    </location>
</feature>
<feature type="compositionally biased region" description="Gly residues" evidence="1">
    <location>
        <begin position="695"/>
        <end position="709"/>
    </location>
</feature>
<feature type="region of interest" description="Disordered" evidence="1">
    <location>
        <begin position="684"/>
        <end position="710"/>
    </location>
</feature>
<feature type="region of interest" description="Disordered" evidence="1">
    <location>
        <begin position="620"/>
        <end position="657"/>
    </location>
</feature>
<feature type="compositionally biased region" description="Polar residues" evidence="1">
    <location>
        <begin position="511"/>
        <end position="520"/>
    </location>
</feature>
<evidence type="ECO:0000256" key="2">
    <source>
        <dbReference type="SAM" id="Phobius"/>
    </source>
</evidence>
<feature type="region of interest" description="Disordered" evidence="1">
    <location>
        <begin position="1"/>
        <end position="20"/>
    </location>
</feature>
<feature type="region of interest" description="Disordered" evidence="1">
    <location>
        <begin position="497"/>
        <end position="530"/>
    </location>
</feature>
<feature type="compositionally biased region" description="Basic and acidic residues" evidence="1">
    <location>
        <begin position="454"/>
        <end position="469"/>
    </location>
</feature>
<feature type="compositionally biased region" description="Low complexity" evidence="1">
    <location>
        <begin position="497"/>
        <end position="509"/>
    </location>
</feature>
<keyword evidence="2" id="KW-0472">Membrane</keyword>
<feature type="region of interest" description="Disordered" evidence="1">
    <location>
        <begin position="378"/>
        <end position="431"/>
    </location>
</feature>
<protein>
    <submittedName>
        <fullName evidence="3">Uncharacterized protein</fullName>
    </submittedName>
</protein>
<accession>A0A7R9UZK3</accession>
<feature type="region of interest" description="Disordered" evidence="1">
    <location>
        <begin position="447"/>
        <end position="469"/>
    </location>
</feature>
<feature type="compositionally biased region" description="Pro residues" evidence="1">
    <location>
        <begin position="383"/>
        <end position="401"/>
    </location>
</feature>
<keyword evidence="2" id="KW-0812">Transmembrane</keyword>
<name>A0A7R9UZK3_9CHLO</name>
<dbReference type="AlphaFoldDB" id="A0A7R9UZK3"/>
<sequence>MGESEHAELRNPAGTAAAALRPPPSPSLLTSFVVVVLFAAVMPAVLACAAAVAAARSTAAACRQLADAAWRCLRPAAAWSVGGGLSQTALSAALDAVAAALRMAAAARKTCEAMASRLLPHKGPGNPPDTLNDVYVAYGNDCYENQAQLRLTRQKQWQARLLGAGAASLRRWHPRSAAALADSWARLFGQPGSCARAGCKACGGAVAHGGACGGGIAPGLAPGGLGGGGSGGGVGTAGVVLPAQSADLIYFGCHSPCPREHVDTLMDSNPVFGSELEADMDVRPAPGRDAREEARAGAVAVGGARSVGKRGEGGAARVAASAASAARVAGALLEKEKPEKDVGALSRLAPLQPHAMLPAPEPPLSPTAAPLRATAPLLTTTTLPPPPPTSPPTTTPPPPLTPQSSLPLRAGSEEHDQGHTEEALPSVDMPDVDTLSVDMLRVNTPQPLQQQQEQQHELGEEQQRARDQPHMPEVPALQASAHGSGANSEPPAVLDAAAATQQATQVAPQEGSFSQWPTQPSAGGHASSGAACGPASLLASLTASTPPGAAASWLQAQPPGLRTLHCRAATQPERNANSQKAAAAAPAAFAESPAARRAGGSSGGGAVPWEVWRAAMRAGGAAASAPVTPRRQATRPGRGATSMLDCRPASSSPVPQRRYSIDSHVHAAGTAIMAAAPLPWSPRRGSLDAVPPRTGGYGAGAGSGGGGGSVHLQCSPLRRASIDAGAPASPSSARASPGSPMHAAGVAGTGTRPVWGSSLNSRGRLATCGVRPKQSTSSTPI</sequence>
<organism evidence="3">
    <name type="scientific">Chlamydomonas euryale</name>
    <dbReference type="NCBI Taxonomy" id="1486919"/>
    <lineage>
        <taxon>Eukaryota</taxon>
        <taxon>Viridiplantae</taxon>
        <taxon>Chlorophyta</taxon>
        <taxon>core chlorophytes</taxon>
        <taxon>Chlorophyceae</taxon>
        <taxon>CS clade</taxon>
        <taxon>Chlamydomonadales</taxon>
        <taxon>Chlamydomonadaceae</taxon>
        <taxon>Chlamydomonas</taxon>
    </lineage>
</organism>